<gene>
    <name evidence="1" type="ORF">C1949_02265</name>
</gene>
<reference evidence="1 2" key="1">
    <citation type="submission" date="2018-01" db="EMBL/GenBank/DDBJ databases">
        <title>Draft genome of the type strain Pseudomonas oceani DSM 100277 isolated from the deep water in Okinawa trough, northwestern Pacific Ocean.</title>
        <authorList>
            <person name="Gomila M."/>
            <person name="Mulet M."/>
            <person name="Garcia-Valdes E."/>
            <person name="Lalucat J."/>
        </authorList>
    </citation>
    <scope>NUCLEOTIDE SEQUENCE [LARGE SCALE GENOMIC DNA]</scope>
    <source>
        <strain evidence="1 2">DSM 100277</strain>
    </source>
</reference>
<dbReference type="PANTHER" id="PTHR41774:SF1">
    <property type="entry name" value="NGG1P INTERACTING FACTOR NIF3"/>
    <property type="match status" value="1"/>
</dbReference>
<dbReference type="InterPro" id="IPR036069">
    <property type="entry name" value="DUF34/NIF3_sf"/>
</dbReference>
<dbReference type="PANTHER" id="PTHR41774">
    <property type="match status" value="1"/>
</dbReference>
<evidence type="ECO:0000313" key="1">
    <source>
        <dbReference type="EMBL" id="POB05536.1"/>
    </source>
</evidence>
<dbReference type="Gene3D" id="3.30.70.120">
    <property type="match status" value="1"/>
</dbReference>
<accession>A0A2P4EYL6</accession>
<dbReference type="Proteomes" id="UP000243451">
    <property type="component" value="Unassembled WGS sequence"/>
</dbReference>
<dbReference type="FunFam" id="3.30.70.120:FF:000006">
    <property type="entry name" value="GTP cyclohydrolase 1 type 2 homolog"/>
    <property type="match status" value="1"/>
</dbReference>
<organism evidence="1 2">
    <name type="scientific">Halopseudomonas oceani</name>
    <dbReference type="NCBI Taxonomy" id="1708783"/>
    <lineage>
        <taxon>Bacteria</taxon>
        <taxon>Pseudomonadati</taxon>
        <taxon>Pseudomonadota</taxon>
        <taxon>Gammaproteobacteria</taxon>
        <taxon>Pseudomonadales</taxon>
        <taxon>Pseudomonadaceae</taxon>
        <taxon>Halopseudomonas</taxon>
    </lineage>
</organism>
<dbReference type="RefSeq" id="WP_104736864.1">
    <property type="nucleotide sequence ID" value="NZ_BMHR01000018.1"/>
</dbReference>
<proteinExistence type="predicted"/>
<dbReference type="OrthoDB" id="9795763at2"/>
<evidence type="ECO:0000313" key="2">
    <source>
        <dbReference type="Proteomes" id="UP000243451"/>
    </source>
</evidence>
<comment type="caution">
    <text evidence="1">The sequence shown here is derived from an EMBL/GenBank/DDBJ whole genome shotgun (WGS) entry which is preliminary data.</text>
</comment>
<dbReference type="SUPFAM" id="SSF102705">
    <property type="entry name" value="NIF3 (NGG1p interacting factor 3)-like"/>
    <property type="match status" value="1"/>
</dbReference>
<keyword evidence="2" id="KW-1185">Reference proteome</keyword>
<dbReference type="EMBL" id="PPSK01000002">
    <property type="protein sequence ID" value="POB05536.1"/>
    <property type="molecule type" value="Genomic_DNA"/>
</dbReference>
<dbReference type="InterPro" id="IPR015867">
    <property type="entry name" value="N-reg_PII/ATP_PRibTrfase_C"/>
</dbReference>
<protein>
    <submittedName>
        <fullName evidence="1">NGG1p interacting factor NIF3</fullName>
    </submittedName>
</protein>
<name>A0A2P4EYL6_9GAMM</name>
<sequence>MFKLCVFVPVSHVEQVKQALFAAGAGRLGDYDCCSWQVLGTGQFRPLDGSQPFLGQTGVVEQVEEYRVEMICAANCIEAAIAALREFHPYEEPAFDVWRLEAALMQGSLRA</sequence>
<dbReference type="AlphaFoldDB" id="A0A2P4EYL6"/>